<name>A0ABT5KNA5_9BURK</name>
<evidence type="ECO:0000313" key="4">
    <source>
        <dbReference type="EMBL" id="MDC8784395.1"/>
    </source>
</evidence>
<dbReference type="Pfam" id="PF08338">
    <property type="entry name" value="DUF1731"/>
    <property type="match status" value="1"/>
</dbReference>
<evidence type="ECO:0000259" key="3">
    <source>
        <dbReference type="Pfam" id="PF08338"/>
    </source>
</evidence>
<dbReference type="PANTHER" id="PTHR11092">
    <property type="entry name" value="SUGAR NUCLEOTIDE EPIMERASE RELATED"/>
    <property type="match status" value="1"/>
</dbReference>
<evidence type="ECO:0000256" key="1">
    <source>
        <dbReference type="ARBA" id="ARBA00009353"/>
    </source>
</evidence>
<keyword evidence="5" id="KW-1185">Reference proteome</keyword>
<sequence>MRILMTGGTGLIGRALCELWTSHGHELLVLSRHPERVAGRCFGARGLSMLQELDDIGPVDAVVNLAGAPIADKPWSASRRDLLWQSRIDSTRRLVQWIAQQPRRPALLLSASAVGWYGNAGERVLNEASSPGSVDFGTQLCEAWELEALQATTSGTRVVRLRIAPVLAPGAGLLARLRTPYRLGLGGRMGNGRQWMPWIHQQDLIRMVDWLLQNPSCEGVYNACAPEPVRQATFAKALAHAWHRPALLSTPAWVLRAALGEMSVLLLSSQCLRPHRAMNAGFSFDYPAIDLAVTNLIKPQS</sequence>
<feature type="domain" description="NAD-dependent epimerase/dehydratase" evidence="2">
    <location>
        <begin position="3"/>
        <end position="222"/>
    </location>
</feature>
<dbReference type="Pfam" id="PF01370">
    <property type="entry name" value="Epimerase"/>
    <property type="match status" value="1"/>
</dbReference>
<dbReference type="SUPFAM" id="SSF51735">
    <property type="entry name" value="NAD(P)-binding Rossmann-fold domains"/>
    <property type="match status" value="1"/>
</dbReference>
<dbReference type="NCBIfam" id="TIGR01777">
    <property type="entry name" value="yfcH"/>
    <property type="match status" value="1"/>
</dbReference>
<reference evidence="4 5" key="1">
    <citation type="submission" date="2022-10" db="EMBL/GenBank/DDBJ databases">
        <title>paucibacter sp. hw8 Genome sequencing.</title>
        <authorList>
            <person name="Park S."/>
        </authorList>
    </citation>
    <scope>NUCLEOTIDE SEQUENCE [LARGE SCALE GENOMIC DNA]</scope>
    <source>
        <strain evidence="5">hw8</strain>
    </source>
</reference>
<evidence type="ECO:0000259" key="2">
    <source>
        <dbReference type="Pfam" id="PF01370"/>
    </source>
</evidence>
<dbReference type="Proteomes" id="UP001219862">
    <property type="component" value="Unassembled WGS sequence"/>
</dbReference>
<feature type="domain" description="DUF1731" evidence="3">
    <location>
        <begin position="250"/>
        <end position="296"/>
    </location>
</feature>
<dbReference type="Gene3D" id="3.40.50.720">
    <property type="entry name" value="NAD(P)-binding Rossmann-like Domain"/>
    <property type="match status" value="1"/>
</dbReference>
<comment type="caution">
    <text evidence="4">The sequence shown here is derived from an EMBL/GenBank/DDBJ whole genome shotgun (WGS) entry which is preliminary data.</text>
</comment>
<dbReference type="InterPro" id="IPR013549">
    <property type="entry name" value="DUF1731"/>
</dbReference>
<dbReference type="EMBL" id="JAQQXS010000003">
    <property type="protein sequence ID" value="MDC8784395.1"/>
    <property type="molecule type" value="Genomic_DNA"/>
</dbReference>
<dbReference type="PANTHER" id="PTHR11092:SF0">
    <property type="entry name" value="EPIMERASE FAMILY PROTEIN SDR39U1"/>
    <property type="match status" value="1"/>
</dbReference>
<organism evidence="4 5">
    <name type="scientific">Roseateles koreensis</name>
    <dbReference type="NCBI Taxonomy" id="2987526"/>
    <lineage>
        <taxon>Bacteria</taxon>
        <taxon>Pseudomonadati</taxon>
        <taxon>Pseudomonadota</taxon>
        <taxon>Betaproteobacteria</taxon>
        <taxon>Burkholderiales</taxon>
        <taxon>Sphaerotilaceae</taxon>
        <taxon>Roseateles</taxon>
    </lineage>
</organism>
<evidence type="ECO:0000313" key="5">
    <source>
        <dbReference type="Proteomes" id="UP001219862"/>
    </source>
</evidence>
<comment type="similarity">
    <text evidence="1">Belongs to the NAD(P)-dependent epimerase/dehydratase family. SDR39U1 subfamily.</text>
</comment>
<gene>
    <name evidence="4" type="ORF">PRZ01_04230</name>
</gene>
<dbReference type="RefSeq" id="WP_273595513.1">
    <property type="nucleotide sequence ID" value="NZ_JAQQXS010000003.1"/>
</dbReference>
<accession>A0ABT5KNA5</accession>
<dbReference type="InterPro" id="IPR001509">
    <property type="entry name" value="Epimerase_deHydtase"/>
</dbReference>
<dbReference type="InterPro" id="IPR036291">
    <property type="entry name" value="NAD(P)-bd_dom_sf"/>
</dbReference>
<proteinExistence type="inferred from homology"/>
<dbReference type="InterPro" id="IPR010099">
    <property type="entry name" value="SDR39U1"/>
</dbReference>
<dbReference type="CDD" id="cd05242">
    <property type="entry name" value="SDR_a8"/>
    <property type="match status" value="1"/>
</dbReference>
<protein>
    <submittedName>
        <fullName evidence="4">TIGR01777 family oxidoreductase</fullName>
    </submittedName>
</protein>